<evidence type="ECO:0000259" key="3">
    <source>
        <dbReference type="Pfam" id="PF10342"/>
    </source>
</evidence>
<evidence type="ECO:0000313" key="5">
    <source>
        <dbReference type="Proteomes" id="UP001151518"/>
    </source>
</evidence>
<sequence>MLHSCWYNTRALAGVHRRAAATAVGSYRLYSSKSPSASDSFTEEKTTKDDSRRSVVDTPPVYSEAEAEAEAAKVGTKESAINQPHKKPQAGSRTGFVCEREPVVVHNIAHPLQCGKWYRIVPESYEFTPVGPSHIPRVPKLAHGLERVLFSPGVHCLQDPNSGVYNFNPYVRDITQPADFDYDKLTPYITSSQDIRLMSYAQSRKRRFFGSTSSMTHVLSHLYFLVSAGKQPDISSLSMAFAEMPSRFTRGMRYPASIALRYRDGAYGIDADKSFDVKDSILSILGKSLEKLLTSTPAEFEKYKKENSWKVKDVGEENYHYVEFDEFVLRSQLDCRDDRLPRKTFDLKTRGSLAVRMDLDNYEVSKGYQIKSMKGRLQSFEREYYDMIRSAFLKYNFQTRIGNMDGIFVAYHNTARMFGFQYISRREMDTVLYGNETTGTKAFRAVLILLGKLLRTLTDKYPEQDLRITFDTERTKQLDVWVEVVNDEAEAVAMQSYQDADFMRAIREQRKARQSKPAKKGTDPFANNDPLDPSNAKGADEDLVDEGVDEYADPADDIYVNCEVPILHYTVEAFSTVNNQDTDEPVTVRYKEDEWYINWKLTKSHMAQDRINAQYRRLRLRQATFFERPASDTPEEDLSPMLKILRRISRQNEWRNNPPKGRVVVNRSPLPVVRKTRRKSKVAASSPETMAKPADSKQQEPSLHTTPTALARLQITLPNSHTEWDAGSLEIIKWKAIDDGLKGRVSIELMEGSDPANMSTVTTIAENVPASSQQLHWNVPRALKNSNNYSIKIVDDSGEEYYGQYFKGAGGKTEVGRKSSSGKEAGRSGRDAADSNNSAQDQKQKNNEQEALGPKKVSKPLMKNNGPAGSKENSGSGHKNLSSSDNEKSAAAGPSARATPAAYIAIAAVAAVGGALVI</sequence>
<dbReference type="AlphaFoldDB" id="A0A9W8KYL7"/>
<feature type="compositionally biased region" description="Basic and acidic residues" evidence="2">
    <location>
        <begin position="42"/>
        <end position="55"/>
    </location>
</feature>
<comment type="caution">
    <text evidence="4">The sequence shown here is derived from an EMBL/GenBank/DDBJ whole genome shotgun (WGS) entry which is preliminary data.</text>
</comment>
<dbReference type="PANTHER" id="PTHR31014:SF0">
    <property type="entry name" value="MITOCHONDRIAL TRANSLATION SYSTEM COMPONENT PET127-RELATED"/>
    <property type="match status" value="1"/>
</dbReference>
<dbReference type="EMBL" id="JANBTW010000033">
    <property type="protein sequence ID" value="KAJ2677443.1"/>
    <property type="molecule type" value="Genomic_DNA"/>
</dbReference>
<feature type="region of interest" description="Disordered" evidence="2">
    <location>
        <begin position="809"/>
        <end position="897"/>
    </location>
</feature>
<evidence type="ECO:0000313" key="4">
    <source>
        <dbReference type="EMBL" id="KAJ2677443.1"/>
    </source>
</evidence>
<feature type="compositionally biased region" description="Polar residues" evidence="2">
    <location>
        <begin position="30"/>
        <end position="40"/>
    </location>
</feature>
<gene>
    <name evidence="4" type="ORF">GGI25_003198</name>
</gene>
<evidence type="ECO:0000256" key="2">
    <source>
        <dbReference type="SAM" id="MobiDB-lite"/>
    </source>
</evidence>
<dbReference type="InterPro" id="IPR018466">
    <property type="entry name" value="Kre9/Knh1-like_N"/>
</dbReference>
<dbReference type="Pfam" id="PF08634">
    <property type="entry name" value="Pet127"/>
    <property type="match status" value="1"/>
</dbReference>
<proteinExistence type="predicted"/>
<dbReference type="Pfam" id="PF10342">
    <property type="entry name" value="Kre9_KNH"/>
    <property type="match status" value="1"/>
</dbReference>
<accession>A0A9W8KYL7</accession>
<dbReference type="GO" id="GO:0005740">
    <property type="term" value="C:mitochondrial envelope"/>
    <property type="evidence" value="ECO:0007669"/>
    <property type="project" value="TreeGrafter"/>
</dbReference>
<protein>
    <recommendedName>
        <fullName evidence="3">Yeast cell wall synthesis Kre9/Knh1-like N-terminal domain-containing protein</fullName>
    </recommendedName>
</protein>
<feature type="compositionally biased region" description="Basic and acidic residues" evidence="2">
    <location>
        <begin position="824"/>
        <end position="833"/>
    </location>
</feature>
<feature type="region of interest" description="Disordered" evidence="2">
    <location>
        <begin position="508"/>
        <end position="540"/>
    </location>
</feature>
<dbReference type="GO" id="GO:0000964">
    <property type="term" value="P:mitochondrial RNA 5'-end processing"/>
    <property type="evidence" value="ECO:0007669"/>
    <property type="project" value="TreeGrafter"/>
</dbReference>
<dbReference type="InterPro" id="IPR013943">
    <property type="entry name" value="Pet127"/>
</dbReference>
<feature type="region of interest" description="Disordered" evidence="2">
    <location>
        <begin position="30"/>
        <end position="93"/>
    </location>
</feature>
<keyword evidence="1" id="KW-0732">Signal</keyword>
<feature type="region of interest" description="Disordered" evidence="2">
    <location>
        <begin position="674"/>
        <end position="703"/>
    </location>
</feature>
<organism evidence="4 5">
    <name type="scientific">Coemansia spiralis</name>
    <dbReference type="NCBI Taxonomy" id="417178"/>
    <lineage>
        <taxon>Eukaryota</taxon>
        <taxon>Fungi</taxon>
        <taxon>Fungi incertae sedis</taxon>
        <taxon>Zoopagomycota</taxon>
        <taxon>Kickxellomycotina</taxon>
        <taxon>Kickxellomycetes</taxon>
        <taxon>Kickxellales</taxon>
        <taxon>Kickxellaceae</taxon>
        <taxon>Coemansia</taxon>
    </lineage>
</organism>
<feature type="compositionally biased region" description="Polar residues" evidence="2">
    <location>
        <begin position="871"/>
        <end position="884"/>
    </location>
</feature>
<feature type="domain" description="Yeast cell wall synthesis Kre9/Knh1-like N-terminal" evidence="3">
    <location>
        <begin position="718"/>
        <end position="806"/>
    </location>
</feature>
<evidence type="ECO:0000256" key="1">
    <source>
        <dbReference type="ARBA" id="ARBA00022729"/>
    </source>
</evidence>
<name>A0A9W8KYL7_9FUNG</name>
<dbReference type="OrthoDB" id="10249045at2759"/>
<reference evidence="4" key="1">
    <citation type="submission" date="2022-07" db="EMBL/GenBank/DDBJ databases">
        <title>Phylogenomic reconstructions and comparative analyses of Kickxellomycotina fungi.</title>
        <authorList>
            <person name="Reynolds N.K."/>
            <person name="Stajich J.E."/>
            <person name="Barry K."/>
            <person name="Grigoriev I.V."/>
            <person name="Crous P."/>
            <person name="Smith M.E."/>
        </authorList>
    </citation>
    <scope>NUCLEOTIDE SEQUENCE</scope>
    <source>
        <strain evidence="4">NRRL 3115</strain>
    </source>
</reference>
<dbReference type="Proteomes" id="UP001151518">
    <property type="component" value="Unassembled WGS sequence"/>
</dbReference>
<dbReference type="PANTHER" id="PTHR31014">
    <property type="entry name" value="MITOCHONDRIAL TRANSLATION SYSTEM COMPONENT PET127-RELATED"/>
    <property type="match status" value="1"/>
</dbReference>